<evidence type="ECO:0000259" key="1">
    <source>
        <dbReference type="Pfam" id="PF00082"/>
    </source>
</evidence>
<dbReference type="SUPFAM" id="SSF52743">
    <property type="entry name" value="Subtilisin-like"/>
    <property type="match status" value="1"/>
</dbReference>
<dbReference type="EMBL" id="JACBXV010000022">
    <property type="protein sequence ID" value="NYS68512.1"/>
    <property type="molecule type" value="Genomic_DNA"/>
</dbReference>
<dbReference type="RefSeq" id="WP_179899848.1">
    <property type="nucleotide sequence ID" value="NZ_JACBXV010000022.1"/>
</dbReference>
<evidence type="ECO:0000313" key="3">
    <source>
        <dbReference type="Proteomes" id="UP000572528"/>
    </source>
</evidence>
<dbReference type="Pfam" id="PF00082">
    <property type="entry name" value="Peptidase_S8"/>
    <property type="match status" value="1"/>
</dbReference>
<comment type="caution">
    <text evidence="2">The sequence shown here is derived from an EMBL/GenBank/DDBJ whole genome shotgun (WGS) entry which is preliminary data.</text>
</comment>
<proteinExistence type="predicted"/>
<name>A0A853EJX6_9ACTO</name>
<protein>
    <submittedName>
        <fullName evidence="2">S8 family peptidase</fullName>
    </submittedName>
</protein>
<dbReference type="Gene3D" id="3.40.50.200">
    <property type="entry name" value="Peptidase S8/S53 domain"/>
    <property type="match status" value="1"/>
</dbReference>
<dbReference type="InterPro" id="IPR036852">
    <property type="entry name" value="Peptidase_S8/S53_dom_sf"/>
</dbReference>
<feature type="domain" description="Peptidase S8/S53" evidence="1">
    <location>
        <begin position="282"/>
        <end position="628"/>
    </location>
</feature>
<dbReference type="AlphaFoldDB" id="A0A853EJX6"/>
<reference evidence="2 3" key="1">
    <citation type="submission" date="2020-07" db="EMBL/GenBank/DDBJ databases">
        <title>MOT database genomes.</title>
        <authorList>
            <person name="Joseph S."/>
            <person name="Aduse-Opoku J."/>
            <person name="Hashim A."/>
            <person name="Wade W."/>
            <person name="Curtis M."/>
        </authorList>
    </citation>
    <scope>NUCLEOTIDE SEQUENCE [LARGE SCALE GENOMIC DNA]</scope>
    <source>
        <strain evidence="2 3">WMus004</strain>
    </source>
</reference>
<accession>A0A853EJX6</accession>
<dbReference type="CDD" id="cd04847">
    <property type="entry name" value="Peptidases_S8_Subtilisin_like_2"/>
    <property type="match status" value="1"/>
</dbReference>
<gene>
    <name evidence="2" type="ORF">HZZ05_03060</name>
</gene>
<sequence>MSEPLRLDHLYVTGRAESKPRLGRGGGKPAIRAVDRQSHGKRLIDEIDKAFALAQEVRESQNFDPVLQANGTYLTLEGVGADFELKLDSLTQLTRKGKTSRKSKWLLLSVHPATDASPERANIWVADDFRHQFFKLFEDYLTISNEKGRPKNNALVANISSIRETYLKDLWTSKGEIPDADAVWWEIWLDRRRERPGLLQRIGSSFNLEISEQQIRFGDSVIVHIYATRKQLELLVVTDLPIAEIRAPSFIDTIEDLSDSEQSEYVLDLAARITPGHAGAPAVCHIDSGVFRTHNLIKDSLESIDQHSIFSPGNLSHLAHGTSMAGIALYGEHLDDLLLGTQMIRLRHRLESVEVFPHPAGTPECNYASATIQAVSLPEITATRQRSFCMPLSTKSDTTPGQPTLWSATVDALAVGTDIEVRDNRFALISKPDPDAKRLIIVSAANVDSYTADHLANSDTSPIEDPGQSWNALTVGAFTQLDQIPSDPSFRNYSLVASAGELSPHSRTSLLFGDKPWPIKPEICLEGGNVLLDKQGFPESKHPRLSLRSTGIKNDVDLTSANATSAATAQAARLAALTMSRYPSYWPETVRALLVHEARWTERMREHVDACGGKKTDRARILRRYGWGVPTEEAVLTSSHRAVTMVVQDEFHPFDKKFAMRELRLHSLPWPRDVLQTLGDTDVRLRITLSYFIEPSATRRGWKGKYTYASYGLRFDLQAPTDINVTDFLARVNRQARTEEDGSPASSSASHQNRWLLGTQARHCGSLHQDEWLGSGAELAACNHIAVYPVGGWWKNNNRRDRRDLPVRYALLVSLSTSAQGTDLYTPIATQLSVPVTAVPVEL</sequence>
<evidence type="ECO:0000313" key="2">
    <source>
        <dbReference type="EMBL" id="NYS68512.1"/>
    </source>
</evidence>
<organism evidence="2 3">
    <name type="scientific">Actinomyces bowdenii</name>
    <dbReference type="NCBI Taxonomy" id="131109"/>
    <lineage>
        <taxon>Bacteria</taxon>
        <taxon>Bacillati</taxon>
        <taxon>Actinomycetota</taxon>
        <taxon>Actinomycetes</taxon>
        <taxon>Actinomycetales</taxon>
        <taxon>Actinomycetaceae</taxon>
        <taxon>Actinomyces</taxon>
    </lineage>
</organism>
<dbReference type="InterPro" id="IPR000209">
    <property type="entry name" value="Peptidase_S8/S53_dom"/>
</dbReference>
<dbReference type="GO" id="GO:0004252">
    <property type="term" value="F:serine-type endopeptidase activity"/>
    <property type="evidence" value="ECO:0007669"/>
    <property type="project" value="InterPro"/>
</dbReference>
<dbReference type="Proteomes" id="UP000572528">
    <property type="component" value="Unassembled WGS sequence"/>
</dbReference>
<dbReference type="GO" id="GO:0006508">
    <property type="term" value="P:proteolysis"/>
    <property type="evidence" value="ECO:0007669"/>
    <property type="project" value="InterPro"/>
</dbReference>
<dbReference type="InterPro" id="IPR034074">
    <property type="entry name" value="Y4bN_pept_dom"/>
</dbReference>